<protein>
    <submittedName>
        <fullName evidence="1">Uncharacterized protein</fullName>
    </submittedName>
</protein>
<organism evidence="1 2">
    <name type="scientific">Streptomyces lydicamycinicus</name>
    <dbReference type="NCBI Taxonomy" id="1546107"/>
    <lineage>
        <taxon>Bacteria</taxon>
        <taxon>Bacillati</taxon>
        <taxon>Actinomycetota</taxon>
        <taxon>Actinomycetes</taxon>
        <taxon>Kitasatosporales</taxon>
        <taxon>Streptomycetaceae</taxon>
        <taxon>Streptomyces</taxon>
    </lineage>
</organism>
<dbReference type="Proteomes" id="UP000048965">
    <property type="component" value="Unassembled WGS sequence"/>
</dbReference>
<evidence type="ECO:0000313" key="2">
    <source>
        <dbReference type="Proteomes" id="UP000048965"/>
    </source>
</evidence>
<proteinExistence type="predicted"/>
<accession>A0A0P4R2M7</accession>
<comment type="caution">
    <text evidence="1">The sequence shown here is derived from an EMBL/GenBank/DDBJ whole genome shotgun (WGS) entry which is preliminary data.</text>
</comment>
<name>A0A0P4R2M7_9ACTN</name>
<reference evidence="2" key="1">
    <citation type="submission" date="2014-09" db="EMBL/GenBank/DDBJ databases">
        <title>Whole genome shotgun sequence of Streptomyces sp. NBRC 110027.</title>
        <authorList>
            <person name="Komaki H."/>
            <person name="Ichikawa N."/>
            <person name="Katano-Makiyama Y."/>
            <person name="Hosoyama A."/>
            <person name="Hashimoto M."/>
            <person name="Uohara A."/>
            <person name="Kitahashi Y."/>
            <person name="Ohji S."/>
            <person name="Kimura A."/>
            <person name="Yamazoe A."/>
            <person name="Igarashi Y."/>
            <person name="Fujita N."/>
        </authorList>
    </citation>
    <scope>NUCLEOTIDE SEQUENCE [LARGE SCALE GENOMIC DNA]</scope>
    <source>
        <strain evidence="2">NBRC 110027</strain>
    </source>
</reference>
<gene>
    <name evidence="1" type="ORF">TPA0598_02_01270</name>
</gene>
<dbReference type="AlphaFoldDB" id="A0A0P4R2M7"/>
<dbReference type="RefSeq" id="WP_423610195.1">
    <property type="nucleotide sequence ID" value="NZ_JBMVAV010000001.1"/>
</dbReference>
<dbReference type="EMBL" id="BBNO01000002">
    <property type="protein sequence ID" value="GAO06889.1"/>
    <property type="molecule type" value="Genomic_DNA"/>
</dbReference>
<sequence>MTAILGATTQRVILVLAPALIACATLEFPDTVRVPHQAVSAYPLGNQDWV</sequence>
<keyword evidence="2" id="KW-1185">Reference proteome</keyword>
<reference evidence="1 2" key="2">
    <citation type="journal article" date="2015" name="Stand. Genomic Sci.">
        <title>Draft genome sequence of marine-derived Streptomyces sp. TP-A0598, a producer of anti-MRSA antibiotic lydicamycins.</title>
        <authorList>
            <person name="Komaki H."/>
            <person name="Ichikawa N."/>
            <person name="Hosoyama A."/>
            <person name="Fujita N."/>
            <person name="Igarashi Y."/>
        </authorList>
    </citation>
    <scope>NUCLEOTIDE SEQUENCE [LARGE SCALE GENOMIC DNA]</scope>
    <source>
        <strain evidence="1 2">NBRC 110027</strain>
    </source>
</reference>
<evidence type="ECO:0000313" key="1">
    <source>
        <dbReference type="EMBL" id="GAO06889.1"/>
    </source>
</evidence>